<proteinExistence type="predicted"/>
<dbReference type="STRING" id="253628.A0A0D2AN48"/>
<dbReference type="InterPro" id="IPR050471">
    <property type="entry name" value="AB_hydrolase"/>
</dbReference>
<dbReference type="OrthoDB" id="8119704at2759"/>
<dbReference type="Gene3D" id="3.40.50.1820">
    <property type="entry name" value="alpha/beta hydrolase"/>
    <property type="match status" value="1"/>
</dbReference>
<dbReference type="InParanoid" id="A0A0D2AN48"/>
<dbReference type="GeneID" id="27309053"/>
<dbReference type="PANTHER" id="PTHR43433:SF5">
    <property type="entry name" value="AB HYDROLASE-1 DOMAIN-CONTAINING PROTEIN"/>
    <property type="match status" value="1"/>
</dbReference>
<dbReference type="InterPro" id="IPR029058">
    <property type="entry name" value="AB_hydrolase_fold"/>
</dbReference>
<dbReference type="InterPro" id="IPR000073">
    <property type="entry name" value="AB_hydrolase_1"/>
</dbReference>
<feature type="domain" description="AB hydrolase-1" evidence="1">
    <location>
        <begin position="41"/>
        <end position="281"/>
    </location>
</feature>
<dbReference type="HOGENOM" id="CLU_020336_4_0_1"/>
<dbReference type="Proteomes" id="UP000053259">
    <property type="component" value="Unassembled WGS sequence"/>
</dbReference>
<reference evidence="2 3" key="1">
    <citation type="submission" date="2015-01" db="EMBL/GenBank/DDBJ databases">
        <title>The Genome Sequence of Ochroconis gallopava CBS43764.</title>
        <authorList>
            <consortium name="The Broad Institute Genomics Platform"/>
            <person name="Cuomo C."/>
            <person name="de Hoog S."/>
            <person name="Gorbushina A."/>
            <person name="Stielow B."/>
            <person name="Teixiera M."/>
            <person name="Abouelleil A."/>
            <person name="Chapman S.B."/>
            <person name="Priest M."/>
            <person name="Young S.K."/>
            <person name="Wortman J."/>
            <person name="Nusbaum C."/>
            <person name="Birren B."/>
        </authorList>
    </citation>
    <scope>NUCLEOTIDE SEQUENCE [LARGE SCALE GENOMIC DNA]</scope>
    <source>
        <strain evidence="2 3">CBS 43764</strain>
    </source>
</reference>
<sequence length="304" mass="33956">MTTAQLARTLYIVAANGIRYAYRKLGQIGGVPLVMHNHYRSNMDYWDPLLVNALAAQRPVILFDQAGTGRSGGEVATTYSGWADHVIELTKAIGIDQFDLLGFSMGGATAQMVALKAPRRVRKLVICGSFPSVPGPNSDISGIVWPQVQADPKHLKELSAEAESCDPAEAIAFSFFYNTDEGRAHARAYWNRVLERKVEDEPIMTRLLNDEGSKRQMIAAGDWLKHNPENSYDRLRELRMPVLIMNGDNDYLIPTSRSWELLIKIENAQLIIYPKAGHGFLYQYATLVAQHVNMFLDGFGEAKL</sequence>
<evidence type="ECO:0000313" key="2">
    <source>
        <dbReference type="EMBL" id="KIW08148.1"/>
    </source>
</evidence>
<dbReference type="RefSeq" id="XP_016218017.1">
    <property type="nucleotide sequence ID" value="XM_016353922.1"/>
</dbReference>
<keyword evidence="3" id="KW-1185">Reference proteome</keyword>
<dbReference type="Pfam" id="PF00561">
    <property type="entry name" value="Abhydrolase_1"/>
    <property type="match status" value="1"/>
</dbReference>
<accession>A0A0D2AN48</accession>
<evidence type="ECO:0000313" key="3">
    <source>
        <dbReference type="Proteomes" id="UP000053259"/>
    </source>
</evidence>
<dbReference type="PRINTS" id="PR00111">
    <property type="entry name" value="ABHYDROLASE"/>
</dbReference>
<organism evidence="2 3">
    <name type="scientific">Verruconis gallopava</name>
    <dbReference type="NCBI Taxonomy" id="253628"/>
    <lineage>
        <taxon>Eukaryota</taxon>
        <taxon>Fungi</taxon>
        <taxon>Dikarya</taxon>
        <taxon>Ascomycota</taxon>
        <taxon>Pezizomycotina</taxon>
        <taxon>Dothideomycetes</taxon>
        <taxon>Pleosporomycetidae</taxon>
        <taxon>Venturiales</taxon>
        <taxon>Sympoventuriaceae</taxon>
        <taxon>Verruconis</taxon>
    </lineage>
</organism>
<dbReference type="PANTHER" id="PTHR43433">
    <property type="entry name" value="HYDROLASE, ALPHA/BETA FOLD FAMILY PROTEIN"/>
    <property type="match status" value="1"/>
</dbReference>
<dbReference type="EMBL" id="KN847531">
    <property type="protein sequence ID" value="KIW08148.1"/>
    <property type="molecule type" value="Genomic_DNA"/>
</dbReference>
<dbReference type="VEuPathDB" id="FungiDB:PV09_01080"/>
<dbReference type="AlphaFoldDB" id="A0A0D2AN48"/>
<name>A0A0D2AN48_9PEZI</name>
<evidence type="ECO:0000259" key="1">
    <source>
        <dbReference type="Pfam" id="PF00561"/>
    </source>
</evidence>
<gene>
    <name evidence="2" type="ORF">PV09_01080</name>
</gene>
<dbReference type="SUPFAM" id="SSF53474">
    <property type="entry name" value="alpha/beta-Hydrolases"/>
    <property type="match status" value="1"/>
</dbReference>
<protein>
    <recommendedName>
        <fullName evidence="1">AB hydrolase-1 domain-containing protein</fullName>
    </recommendedName>
</protein>